<comment type="function">
    <text evidence="1">Plant non-specific lipid-transfer proteins transfer phospholipids as well as galactolipids across membranes. May play a role in wax or cutin deposition in the cell walls of expanding epidermal cells and certain secretory tissues.</text>
</comment>
<evidence type="ECO:0000256" key="1">
    <source>
        <dbReference type="RuleBase" id="RU000628"/>
    </source>
</evidence>
<accession>A0A426Z629</accession>
<dbReference type="SUPFAM" id="SSF47699">
    <property type="entry name" value="Bifunctional inhibitor/lipid-transfer protein/seed storage 2S albumin"/>
    <property type="match status" value="1"/>
</dbReference>
<organism evidence="4 5">
    <name type="scientific">Ensete ventricosum</name>
    <name type="common">Abyssinian banana</name>
    <name type="synonym">Musa ensete</name>
    <dbReference type="NCBI Taxonomy" id="4639"/>
    <lineage>
        <taxon>Eukaryota</taxon>
        <taxon>Viridiplantae</taxon>
        <taxon>Streptophyta</taxon>
        <taxon>Embryophyta</taxon>
        <taxon>Tracheophyta</taxon>
        <taxon>Spermatophyta</taxon>
        <taxon>Magnoliopsida</taxon>
        <taxon>Liliopsida</taxon>
        <taxon>Zingiberales</taxon>
        <taxon>Musaceae</taxon>
        <taxon>Ensete</taxon>
    </lineage>
</organism>
<dbReference type="SMART" id="SM00499">
    <property type="entry name" value="AAI"/>
    <property type="match status" value="1"/>
</dbReference>
<comment type="similarity">
    <text evidence="1">Belongs to the plant LTP family.</text>
</comment>
<sequence length="173" mass="18634">MVSHSLHHLSRVTDTRVRREEGRSHGFLQRSPGTRARLPSPSRAARGASRDQLRPGKAAISCGQVISYLIPCLGYAQGTGPLTERCCSGVRGLNDAAQTTPDRQATCNCLKRSAAGVSGIQPGLISGIPSKCGINVPYRISPSTDCSRQVPDHHAKYYRSKHTGLKQLRAAFS</sequence>
<evidence type="ECO:0000313" key="4">
    <source>
        <dbReference type="EMBL" id="RRT59422.1"/>
    </source>
</evidence>
<dbReference type="InterPro" id="IPR000528">
    <property type="entry name" value="Plant_nsLTP"/>
</dbReference>
<dbReference type="Proteomes" id="UP000287651">
    <property type="component" value="Unassembled WGS sequence"/>
</dbReference>
<dbReference type="AlphaFoldDB" id="A0A426Z629"/>
<dbReference type="PANTHER" id="PTHR33076">
    <property type="entry name" value="NON-SPECIFIC LIPID-TRANSFER PROTEIN 2-RELATED"/>
    <property type="match status" value="1"/>
</dbReference>
<evidence type="ECO:0000313" key="5">
    <source>
        <dbReference type="Proteomes" id="UP000287651"/>
    </source>
</evidence>
<reference evidence="4 5" key="1">
    <citation type="journal article" date="2014" name="Agronomy (Basel)">
        <title>A Draft Genome Sequence for Ensete ventricosum, the Drought-Tolerant Tree Against Hunger.</title>
        <authorList>
            <person name="Harrison J."/>
            <person name="Moore K.A."/>
            <person name="Paszkiewicz K."/>
            <person name="Jones T."/>
            <person name="Grant M."/>
            <person name="Ambacheew D."/>
            <person name="Muzemil S."/>
            <person name="Studholme D.J."/>
        </authorList>
    </citation>
    <scope>NUCLEOTIDE SEQUENCE [LARGE SCALE GENOMIC DNA]</scope>
</reference>
<feature type="region of interest" description="Disordered" evidence="2">
    <location>
        <begin position="1"/>
        <end position="51"/>
    </location>
</feature>
<dbReference type="InterPro" id="IPR016140">
    <property type="entry name" value="Bifunc_inhib/LTP/seed_store"/>
</dbReference>
<evidence type="ECO:0000256" key="2">
    <source>
        <dbReference type="SAM" id="MobiDB-lite"/>
    </source>
</evidence>
<dbReference type="GO" id="GO:0008289">
    <property type="term" value="F:lipid binding"/>
    <property type="evidence" value="ECO:0007669"/>
    <property type="project" value="UniProtKB-KW"/>
</dbReference>
<keyword evidence="1" id="KW-0446">Lipid-binding</keyword>
<feature type="domain" description="Bifunctional inhibitor/plant lipid transfer protein/seed storage helical" evidence="3">
    <location>
        <begin position="62"/>
        <end position="146"/>
    </location>
</feature>
<gene>
    <name evidence="4" type="ORF">B296_00023729</name>
</gene>
<proteinExistence type="inferred from homology"/>
<feature type="compositionally biased region" description="Basic residues" evidence="2">
    <location>
        <begin position="1"/>
        <end position="10"/>
    </location>
</feature>
<dbReference type="CDD" id="cd01960">
    <property type="entry name" value="nsLTP1"/>
    <property type="match status" value="1"/>
</dbReference>
<evidence type="ECO:0000259" key="3">
    <source>
        <dbReference type="SMART" id="SM00499"/>
    </source>
</evidence>
<dbReference type="Pfam" id="PF00234">
    <property type="entry name" value="Tryp_alpha_amyl"/>
    <property type="match status" value="1"/>
</dbReference>
<dbReference type="Gene3D" id="1.10.110.10">
    <property type="entry name" value="Plant lipid-transfer and hydrophobic proteins"/>
    <property type="match status" value="1"/>
</dbReference>
<dbReference type="InterPro" id="IPR036312">
    <property type="entry name" value="Bifun_inhib/LTP/seed_sf"/>
</dbReference>
<dbReference type="EMBL" id="AMZH03008217">
    <property type="protein sequence ID" value="RRT59422.1"/>
    <property type="molecule type" value="Genomic_DNA"/>
</dbReference>
<dbReference type="PRINTS" id="PR00382">
    <property type="entry name" value="LIPIDTRNSFER"/>
</dbReference>
<comment type="caution">
    <text evidence="4">The sequence shown here is derived from an EMBL/GenBank/DDBJ whole genome shotgun (WGS) entry which is preliminary data.</text>
</comment>
<name>A0A426Z629_ENSVE</name>
<keyword evidence="1" id="KW-0813">Transport</keyword>
<protein>
    <recommendedName>
        <fullName evidence="1">Non-specific lipid-transfer protein</fullName>
    </recommendedName>
</protein>
<feature type="compositionally biased region" description="Basic and acidic residues" evidence="2">
    <location>
        <begin position="11"/>
        <end position="24"/>
    </location>
</feature>
<feature type="compositionally biased region" description="Low complexity" evidence="2">
    <location>
        <begin position="35"/>
        <end position="47"/>
    </location>
</feature>
<dbReference type="GO" id="GO:0006869">
    <property type="term" value="P:lipid transport"/>
    <property type="evidence" value="ECO:0007669"/>
    <property type="project" value="InterPro"/>
</dbReference>